<evidence type="ECO:0000313" key="1">
    <source>
        <dbReference type="EMBL" id="PIR84353.1"/>
    </source>
</evidence>
<reference evidence="2" key="1">
    <citation type="submission" date="2017-09" db="EMBL/GenBank/DDBJ databases">
        <title>Depth-based differentiation of microbial function through sediment-hosted aquifers and enrichment of novel symbionts in the deep terrestrial subsurface.</title>
        <authorList>
            <person name="Probst A.J."/>
            <person name="Ladd B."/>
            <person name="Jarett J.K."/>
            <person name="Geller-Mcgrath D.E."/>
            <person name="Sieber C.M.K."/>
            <person name="Emerson J.B."/>
            <person name="Anantharaman K."/>
            <person name="Thomas B.C."/>
            <person name="Malmstrom R."/>
            <person name="Stieglmeier M."/>
            <person name="Klingl A."/>
            <person name="Woyke T."/>
            <person name="Ryan C.M."/>
            <person name="Banfield J.F."/>
        </authorList>
    </citation>
    <scope>NUCLEOTIDE SEQUENCE [LARGE SCALE GENOMIC DNA]</scope>
</reference>
<proteinExistence type="predicted"/>
<dbReference type="EMBL" id="PFBI01000006">
    <property type="protein sequence ID" value="PIR84353.1"/>
    <property type="molecule type" value="Genomic_DNA"/>
</dbReference>
<gene>
    <name evidence="1" type="ORF">COU16_02045</name>
</gene>
<accession>A0A2H0UD49</accession>
<name>A0A2H0UD49_9BACT</name>
<comment type="caution">
    <text evidence="1">The sequence shown here is derived from an EMBL/GenBank/DDBJ whole genome shotgun (WGS) entry which is preliminary data.</text>
</comment>
<sequence>MHIVPAPEQDNQPLPANQHLWEITCKYTHTHNEKMGTEETVTVVASNRTSAEQEAKRLAATEVFGNDLHRRYFMVTKSVKKG</sequence>
<organism evidence="1 2">
    <name type="scientific">Candidatus Kaiserbacteria bacterium CG10_big_fil_rev_8_21_14_0_10_47_16</name>
    <dbReference type="NCBI Taxonomy" id="1974608"/>
    <lineage>
        <taxon>Bacteria</taxon>
        <taxon>Candidatus Kaiseribacteriota</taxon>
    </lineage>
</organism>
<dbReference type="Proteomes" id="UP000229344">
    <property type="component" value="Unassembled WGS sequence"/>
</dbReference>
<protein>
    <submittedName>
        <fullName evidence="1">Uncharacterized protein</fullName>
    </submittedName>
</protein>
<evidence type="ECO:0000313" key="2">
    <source>
        <dbReference type="Proteomes" id="UP000229344"/>
    </source>
</evidence>
<dbReference type="AlphaFoldDB" id="A0A2H0UD49"/>